<gene>
    <name evidence="1" type="ORF">GIB67_001519</name>
</gene>
<organism evidence="1 2">
    <name type="scientific">Kingdonia uniflora</name>
    <dbReference type="NCBI Taxonomy" id="39325"/>
    <lineage>
        <taxon>Eukaryota</taxon>
        <taxon>Viridiplantae</taxon>
        <taxon>Streptophyta</taxon>
        <taxon>Embryophyta</taxon>
        <taxon>Tracheophyta</taxon>
        <taxon>Spermatophyta</taxon>
        <taxon>Magnoliopsida</taxon>
        <taxon>Ranunculales</taxon>
        <taxon>Circaeasteraceae</taxon>
        <taxon>Kingdonia</taxon>
    </lineage>
</organism>
<proteinExistence type="predicted"/>
<name>A0A7J7LZG5_9MAGN</name>
<dbReference type="Proteomes" id="UP000541444">
    <property type="component" value="Unassembled WGS sequence"/>
</dbReference>
<accession>A0A7J7LZG5</accession>
<protein>
    <submittedName>
        <fullName evidence="1">Uncharacterized protein</fullName>
    </submittedName>
</protein>
<evidence type="ECO:0000313" key="1">
    <source>
        <dbReference type="EMBL" id="KAF6147944.1"/>
    </source>
</evidence>
<sequence length="80" mass="9720">MCTRDLNFESNNLEHEGFSTDKQYTLNQISKWIRNVKCLEYKGIPLHSTIQREGKKRRKKKTVCWRQRMTSQPTVCWRRC</sequence>
<dbReference type="AlphaFoldDB" id="A0A7J7LZG5"/>
<reference evidence="1 2" key="1">
    <citation type="journal article" date="2020" name="IScience">
        <title>Genome Sequencing of the Endangered Kingdonia uniflora (Circaeasteraceae, Ranunculales) Reveals Potential Mechanisms of Evolutionary Specialization.</title>
        <authorList>
            <person name="Sun Y."/>
            <person name="Deng T."/>
            <person name="Zhang A."/>
            <person name="Moore M.J."/>
            <person name="Landis J.B."/>
            <person name="Lin N."/>
            <person name="Zhang H."/>
            <person name="Zhang X."/>
            <person name="Huang J."/>
            <person name="Zhang X."/>
            <person name="Sun H."/>
            <person name="Wang H."/>
        </authorList>
    </citation>
    <scope>NUCLEOTIDE SEQUENCE [LARGE SCALE GENOMIC DNA]</scope>
    <source>
        <strain evidence="1">TB1705</strain>
        <tissue evidence="1">Leaf</tissue>
    </source>
</reference>
<dbReference type="EMBL" id="JACGCM010001863">
    <property type="protein sequence ID" value="KAF6147944.1"/>
    <property type="molecule type" value="Genomic_DNA"/>
</dbReference>
<keyword evidence="2" id="KW-1185">Reference proteome</keyword>
<evidence type="ECO:0000313" key="2">
    <source>
        <dbReference type="Proteomes" id="UP000541444"/>
    </source>
</evidence>
<comment type="caution">
    <text evidence="1">The sequence shown here is derived from an EMBL/GenBank/DDBJ whole genome shotgun (WGS) entry which is preliminary data.</text>
</comment>